<dbReference type="PROSITE" id="PS52019">
    <property type="entry name" value="PKS_MFAS_DH"/>
    <property type="match status" value="1"/>
</dbReference>
<dbReference type="InterPro" id="IPR009081">
    <property type="entry name" value="PP-bd_ACP"/>
</dbReference>
<feature type="active site" description="Proton donor; for dehydratase activity" evidence="10">
    <location>
        <position position="1145"/>
    </location>
</feature>
<dbReference type="Pfam" id="PF08990">
    <property type="entry name" value="Docking"/>
    <property type="match status" value="1"/>
</dbReference>
<dbReference type="Pfam" id="PF08659">
    <property type="entry name" value="KR"/>
    <property type="match status" value="1"/>
</dbReference>
<evidence type="ECO:0000256" key="6">
    <source>
        <dbReference type="ARBA" id="ARBA00022679"/>
    </source>
</evidence>
<dbReference type="SUPFAM" id="SSF51735">
    <property type="entry name" value="NAD(P)-binding Rossmann-fold domains"/>
    <property type="match status" value="2"/>
</dbReference>
<dbReference type="InterPro" id="IPR020841">
    <property type="entry name" value="PKS_Beta-ketoAc_synthase_dom"/>
</dbReference>
<dbReference type="InterPro" id="IPR015083">
    <property type="entry name" value="NorB/c/GfsB-D-like_docking"/>
</dbReference>
<evidence type="ECO:0000256" key="9">
    <source>
        <dbReference type="ARBA" id="ARBA00054155"/>
    </source>
</evidence>
<dbReference type="RefSeq" id="WP_055002093.1">
    <property type="nucleotide sequence ID" value="NZ_FNKU01000002.1"/>
</dbReference>
<dbReference type="InterPro" id="IPR001031">
    <property type="entry name" value="Thioesterase"/>
</dbReference>
<dbReference type="InterPro" id="IPR014030">
    <property type="entry name" value="Ketoacyl_synth_N"/>
</dbReference>
<dbReference type="InterPro" id="IPR018201">
    <property type="entry name" value="Ketoacyl_synth_AS"/>
</dbReference>
<feature type="active site" description="Proton acceptor; for dehydratase activity" evidence="10">
    <location>
        <position position="977"/>
    </location>
</feature>
<organism evidence="14 15">
    <name type="scientific">Pseudomonas cannabina</name>
    <dbReference type="NCBI Taxonomy" id="86840"/>
    <lineage>
        <taxon>Bacteria</taxon>
        <taxon>Pseudomonadati</taxon>
        <taxon>Pseudomonadota</taxon>
        <taxon>Gammaproteobacteria</taxon>
        <taxon>Pseudomonadales</taxon>
        <taxon>Pseudomonadaceae</taxon>
        <taxon>Pseudomonas</taxon>
    </lineage>
</organism>
<dbReference type="CDD" id="cd00833">
    <property type="entry name" value="PKS"/>
    <property type="match status" value="1"/>
</dbReference>
<dbReference type="Gene3D" id="3.40.366.10">
    <property type="entry name" value="Malonyl-Coenzyme A Acyl Carrier Protein, domain 2"/>
    <property type="match status" value="1"/>
</dbReference>
<evidence type="ECO:0000259" key="12">
    <source>
        <dbReference type="PROSITE" id="PS52004"/>
    </source>
</evidence>
<comment type="pathway">
    <text evidence="1">Antibiotic biosynthesis.</text>
</comment>
<evidence type="ECO:0000256" key="10">
    <source>
        <dbReference type="PROSITE-ProRule" id="PRU01363"/>
    </source>
</evidence>
<dbReference type="Pfam" id="PF02801">
    <property type="entry name" value="Ketoacyl-synt_C"/>
    <property type="match status" value="1"/>
</dbReference>
<dbReference type="PANTHER" id="PTHR43775">
    <property type="entry name" value="FATTY ACID SYNTHASE"/>
    <property type="match status" value="1"/>
</dbReference>
<dbReference type="Pfam" id="PF00109">
    <property type="entry name" value="ketoacyl-synt"/>
    <property type="match status" value="1"/>
</dbReference>
<name>A0A0P9KL90_PSECA</name>
<comment type="caution">
    <text evidence="14">The sequence shown here is derived from an EMBL/GenBank/DDBJ whole genome shotgun (WGS) entry which is preliminary data.</text>
</comment>
<dbReference type="SMART" id="SM01294">
    <property type="entry name" value="PKS_PP_betabranch"/>
    <property type="match status" value="1"/>
</dbReference>
<dbReference type="Pfam" id="PF21089">
    <property type="entry name" value="PKS_DH_N"/>
    <property type="match status" value="1"/>
</dbReference>
<dbReference type="InterPro" id="IPR016039">
    <property type="entry name" value="Thiolase-like"/>
</dbReference>
<dbReference type="InterPro" id="IPR020802">
    <property type="entry name" value="TesA-like"/>
</dbReference>
<feature type="domain" description="PKS/mFAS DH" evidence="13">
    <location>
        <begin position="945"/>
        <end position="1231"/>
    </location>
</feature>
<evidence type="ECO:0000256" key="4">
    <source>
        <dbReference type="ARBA" id="ARBA00022450"/>
    </source>
</evidence>
<dbReference type="SUPFAM" id="SSF53474">
    <property type="entry name" value="alpha/beta-Hydrolases"/>
    <property type="match status" value="1"/>
</dbReference>
<evidence type="ECO:0000256" key="7">
    <source>
        <dbReference type="ARBA" id="ARBA00023194"/>
    </source>
</evidence>
<dbReference type="Gene3D" id="3.30.70.3290">
    <property type="match status" value="1"/>
</dbReference>
<keyword evidence="5" id="KW-0597">Phosphoprotein</keyword>
<dbReference type="SMART" id="SM00827">
    <property type="entry name" value="PKS_AT"/>
    <property type="match status" value="1"/>
</dbReference>
<dbReference type="InterPro" id="IPR013968">
    <property type="entry name" value="PKS_KR"/>
</dbReference>
<keyword evidence="8" id="KW-0511">Multifunctional enzyme</keyword>
<dbReference type="InterPro" id="IPR016035">
    <property type="entry name" value="Acyl_Trfase/lysoPLipase"/>
</dbReference>
<dbReference type="FunFam" id="3.40.47.10:FF:000019">
    <property type="entry name" value="Polyketide synthase type I"/>
    <property type="match status" value="1"/>
</dbReference>
<reference evidence="14 15" key="1">
    <citation type="submission" date="2015-09" db="EMBL/GenBank/DDBJ databases">
        <title>Genome announcement of multiple Pseudomonas syringae strains.</title>
        <authorList>
            <person name="Thakur S."/>
            <person name="Wang P.W."/>
            <person name="Gong Y."/>
            <person name="Weir B.S."/>
            <person name="Guttman D.S."/>
        </authorList>
    </citation>
    <scope>NUCLEOTIDE SEQUENCE [LARGE SCALE GENOMIC DNA]</scope>
    <source>
        <strain evidence="14 15">ICMP2823</strain>
    </source>
</reference>
<dbReference type="GO" id="GO:0033068">
    <property type="term" value="P:macrolide biosynthetic process"/>
    <property type="evidence" value="ECO:0007669"/>
    <property type="project" value="UniProtKB-ARBA"/>
</dbReference>
<dbReference type="SUPFAM" id="SSF52151">
    <property type="entry name" value="FabD/lysophospholipase-like"/>
    <property type="match status" value="1"/>
</dbReference>
<dbReference type="InterPro" id="IPR001227">
    <property type="entry name" value="Ac_transferase_dom_sf"/>
</dbReference>
<dbReference type="GO" id="GO:0006633">
    <property type="term" value="P:fatty acid biosynthetic process"/>
    <property type="evidence" value="ECO:0007669"/>
    <property type="project" value="UniProtKB-UniPathway"/>
</dbReference>
<gene>
    <name evidence="14" type="ORF">ALO81_04423</name>
</gene>
<dbReference type="Pfam" id="PF00975">
    <property type="entry name" value="Thioesterase"/>
    <property type="match status" value="1"/>
</dbReference>
<dbReference type="GO" id="GO:0004315">
    <property type="term" value="F:3-oxoacyl-[acyl-carrier-protein] synthase activity"/>
    <property type="evidence" value="ECO:0007669"/>
    <property type="project" value="InterPro"/>
</dbReference>
<dbReference type="PROSITE" id="PS52004">
    <property type="entry name" value="KS3_2"/>
    <property type="match status" value="1"/>
</dbReference>
<dbReference type="InterPro" id="IPR042104">
    <property type="entry name" value="PKS_dehydratase_sf"/>
</dbReference>
<dbReference type="SUPFAM" id="SSF53901">
    <property type="entry name" value="Thiolase-like"/>
    <property type="match status" value="1"/>
</dbReference>
<feature type="region of interest" description="N-terminal hotdog fold" evidence="10">
    <location>
        <begin position="945"/>
        <end position="1069"/>
    </location>
</feature>
<dbReference type="SMART" id="SM00825">
    <property type="entry name" value="PKS_KS"/>
    <property type="match status" value="1"/>
</dbReference>
<evidence type="ECO:0000259" key="11">
    <source>
        <dbReference type="PROSITE" id="PS50075"/>
    </source>
</evidence>
<dbReference type="Pfam" id="PF16197">
    <property type="entry name" value="KAsynt_C_assoc"/>
    <property type="match status" value="1"/>
</dbReference>
<dbReference type="Pfam" id="PF00550">
    <property type="entry name" value="PP-binding"/>
    <property type="match status" value="1"/>
</dbReference>
<evidence type="ECO:0000256" key="8">
    <source>
        <dbReference type="ARBA" id="ARBA00023268"/>
    </source>
</evidence>
<dbReference type="InterPro" id="IPR014031">
    <property type="entry name" value="Ketoacyl_synth_C"/>
</dbReference>
<dbReference type="InterPro" id="IPR020806">
    <property type="entry name" value="PKS_PP-bd"/>
</dbReference>
<keyword evidence="7" id="KW-0045">Antibiotic biosynthesis</keyword>
<dbReference type="InterPro" id="IPR032821">
    <property type="entry name" value="PKS_assoc"/>
</dbReference>
<dbReference type="InterPro" id="IPR049900">
    <property type="entry name" value="PKS_mFAS_DH"/>
</dbReference>
<dbReference type="SMART" id="SM00826">
    <property type="entry name" value="PKS_DH"/>
    <property type="match status" value="1"/>
</dbReference>
<comment type="similarity">
    <text evidence="3">Belongs to the short-chain dehydrogenases/reductases (SDR) family.</text>
</comment>
<dbReference type="PATRIC" id="fig|86840.3.peg.1072"/>
<dbReference type="Pfam" id="PF00698">
    <property type="entry name" value="Acyl_transf_1"/>
    <property type="match status" value="1"/>
</dbReference>
<dbReference type="InterPro" id="IPR020807">
    <property type="entry name" value="PKS_DH"/>
</dbReference>
<dbReference type="SMART" id="SM00824">
    <property type="entry name" value="PKS_TE"/>
    <property type="match status" value="1"/>
</dbReference>
<dbReference type="Proteomes" id="UP000050564">
    <property type="component" value="Unassembled WGS sequence"/>
</dbReference>
<comment type="function">
    <text evidence="9">Involved in production of the polyketide antibiotic thailandamide.</text>
</comment>
<keyword evidence="4" id="KW-0596">Phosphopantetheine</keyword>
<dbReference type="Gene3D" id="1.10.1200.10">
    <property type="entry name" value="ACP-like"/>
    <property type="match status" value="1"/>
</dbReference>
<dbReference type="SMART" id="SM00822">
    <property type="entry name" value="PKS_KR"/>
    <property type="match status" value="1"/>
</dbReference>
<dbReference type="SUPFAM" id="SSF55048">
    <property type="entry name" value="Probable ACP-binding domain of malonyl-CoA ACP transacylase"/>
    <property type="match status" value="1"/>
</dbReference>
<dbReference type="InterPro" id="IPR036291">
    <property type="entry name" value="NAD(P)-bd_dom_sf"/>
</dbReference>
<dbReference type="InterPro" id="IPR016036">
    <property type="entry name" value="Malonyl_transacylase_ACP-bd"/>
</dbReference>
<feature type="region of interest" description="C-terminal hotdog fold" evidence="10">
    <location>
        <begin position="1086"/>
        <end position="1231"/>
    </location>
</feature>
<dbReference type="InterPro" id="IPR050091">
    <property type="entry name" value="PKS_NRPS_Biosynth_Enz"/>
</dbReference>
<dbReference type="InterPro" id="IPR049552">
    <property type="entry name" value="PKS_DH_N"/>
</dbReference>
<proteinExistence type="inferred from homology"/>
<dbReference type="Gene3D" id="3.40.50.720">
    <property type="entry name" value="NAD(P)-binding Rossmann-like Domain"/>
    <property type="match status" value="1"/>
</dbReference>
<dbReference type="PROSITE" id="PS00606">
    <property type="entry name" value="KS3_1"/>
    <property type="match status" value="1"/>
</dbReference>
<dbReference type="InterPro" id="IPR055123">
    <property type="entry name" value="SpnB-like_Rossmann"/>
</dbReference>
<dbReference type="InterPro" id="IPR036736">
    <property type="entry name" value="ACP-like_sf"/>
</dbReference>
<dbReference type="Gene3D" id="3.10.129.110">
    <property type="entry name" value="Polyketide synthase dehydratase"/>
    <property type="match status" value="1"/>
</dbReference>
<dbReference type="InterPro" id="IPR057326">
    <property type="entry name" value="KR_dom"/>
</dbReference>
<feature type="domain" description="Carrier" evidence="11">
    <location>
        <begin position="1699"/>
        <end position="1780"/>
    </location>
</feature>
<keyword evidence="6" id="KW-0808">Transferase</keyword>
<dbReference type="Gene3D" id="3.40.47.10">
    <property type="match status" value="1"/>
</dbReference>
<accession>A0A0P9KL90</accession>
<comment type="pathway">
    <text evidence="2">Lipid metabolism; fatty acid biosynthesis.</text>
</comment>
<dbReference type="Pfam" id="PF14765">
    <property type="entry name" value="PS-DH"/>
    <property type="match status" value="1"/>
</dbReference>
<evidence type="ECO:0000256" key="2">
    <source>
        <dbReference type="ARBA" id="ARBA00005194"/>
    </source>
</evidence>
<sequence length="2066" mass="220828">MTETRNTDSERLTEALRASLMANETLKRQNHELQAAAQEPIAIVAMGCRLPGGLASPEALWRLVEAGEALSSALPSDRGWQLDSLFPADSPLRERVAGWRGGFLDEVAGFDAAFFRISDREALAMDPQQRLLLEVSWEVLERAGIVPATLKNSATGVFLGATQNGYLADLQRRNPAADGYRLQGGLSSIISGRIAFVLGLRGPAMTVDTACSASLTAIHLAVQSLRSHECSLALAGGVTVMATPEVFAEFTRQNGLAADGYCKAFAEQADGTCFAEGAGVLLLERLADAQRAGHPVLAVIRGTAINQDGASNGLTAPSGPAQEQVIQLALQNARLRSLDIDVVEAHGTGTALGDPIEAGALINTYGRGRPPERPLWLGSLKSNIGHTQLAAGVASVIKMVMALNQGVLPKTLHAQEPSRKIDWSEQTVRLLHRARPWPETDQPRRAGVSSFGFSGTNAHLILEQAPPATQVACHPTVAELEGLPAISFPLSAACAEGLRAQARQTIALLEDPATDLAALNASLAMQRSALDHRAVILAAQREDALMQLRALAEGRHVPGLIQGQRSPSGTTAFLFSGQGAQWPSMGRHLYRICPPFAAALDEVCAALDPLLTQPLKNVMFADKGSDRAALLDRTDFIQPALFAFEVSLYRMLRHFGIVPDVLLGHSIGEIAAAHVAGVFALADAARFVAVRGRLMQAITHEGAMVAIEASEQDVSATLAGLEQSVAIAAVNAPTAVVISGDRSAVERLAADWQQRGHRTQMLRVSHAFHSPHLDGILAELRQTLAGLSFHAPTLPIVSTVTGTPLTAEQARSPDYWAEQARQPVRFAAALCWLLEHRLTTAVEIGPDAVLTALGRTNASHHPNGDTAAQWIAPQRRDKDDPRPLFAALAQLYTRGAALDWRRLLPPAPTLALPTYPFQHRHYWLQPRSGATGHAGNMPGLLALEHPLLAHGLERADGQGWVFWGQLDGSCQPWLLEHRVGGLAYGAGAMTAECILTIGNRLGCPLLQDLTLQRLVPLQEQGAVDIQIHLDVPDAQGVRNVAAYYRPAEPDATGGWQHFASCQLLPDPTEPPLWSDLQTAVWPPAHAEPTAFADLYVRLAEQGVELEGSFRRIVRAWQSPEGIYVEAERAHSEPGPTFTLHPTLLDAGLQSGLLVEGAAPPAAAPRLLFSMSGMRLYQAGATQLRGLLQLKARPTSPTAPRDYRMRLADYQGRAVVTLESMVLKSASTGTLPHRLVGYRVLWREVSPDPMADPPEALWLGAGDDLPSDCASAAYQHLADAITTLATTPPGTALVLVPPVPPATPAAANRALQDLAATLREWLEDERTARHPLLVATRRAVATADDEDVPNLSQAALWGLVRTAQEEHPGRMLLLDLDTAPATPRDFARALAAAQGDEPQLAWRQGRLLAPRLVRSSAVAPATEQQSDVALDPGGIVLITGGTGTLGRALARHLVAKHGVRHLLLVSRSGAAAPEATALVEELAEQGTATTVAACDVADPQALAQLLDGLPARHPLTAVFHVAGVVDPAPLLQLTPAQLEAVVRPKLDAAWQLHRQTRQRKLAAFVLYSSAAGLLPQPGQSHYAAANTFLDALAHYRRHLGLPAVALAWGLWAERSAMGERMAAAGIQELLDRGQLPIALEDGLSQVDMALTGSLPPLAIPARLDLPALRRHGPQALLRELLAEGSGQTASQGSEALAKLAPTERRTRLLAVIAQGVGEVLEHPDPAAIPGDTEFLVLGFDSLTAVELCSWLAATTGIRLPSTAVFDHPTLSALADHLSACLDQPERAPAPTIATVGMLFEELREAMRQGRLAQGLERLAQFAAKRPTFGPDAAEGHAPAPSWSRQERDRPLLICLNSFLPARANLTYQRLSRELKGHYDMATLPLPGYDNGPLPASAEAVAVALAHAVEACAAGRPFTLLGFSTGGLVAYAVAELLQQRGIHPAALCLIDTYPPAAMRSAVLKEVLSDWLESRSDFWSTDDDGLSAMAYYLELFGRWSPLPLEAPVLLLQAEQASAAGASDTWPQLWPRLTQVVKTSGRHFALLSDEVQQTAQHLIQVLADYSGAAS</sequence>
<dbReference type="EMBL" id="LJPX01000684">
    <property type="protein sequence ID" value="KPW62305.1"/>
    <property type="molecule type" value="Genomic_DNA"/>
</dbReference>
<evidence type="ECO:0000259" key="13">
    <source>
        <dbReference type="PROSITE" id="PS52019"/>
    </source>
</evidence>
<dbReference type="PANTHER" id="PTHR43775:SF51">
    <property type="entry name" value="INACTIVE PHENOLPHTHIOCEROL SYNTHESIS POLYKETIDE SYNTHASE TYPE I PKS1-RELATED"/>
    <property type="match status" value="1"/>
</dbReference>
<dbReference type="CDD" id="cd08956">
    <property type="entry name" value="KR_3_FAS_SDR_x"/>
    <property type="match status" value="1"/>
</dbReference>
<evidence type="ECO:0000313" key="14">
    <source>
        <dbReference type="EMBL" id="KPW62305.1"/>
    </source>
</evidence>
<dbReference type="Pfam" id="PF22953">
    <property type="entry name" value="SpnB_Rossmann"/>
    <property type="match status" value="1"/>
</dbReference>
<evidence type="ECO:0000256" key="5">
    <source>
        <dbReference type="ARBA" id="ARBA00022553"/>
    </source>
</evidence>
<evidence type="ECO:0000256" key="3">
    <source>
        <dbReference type="ARBA" id="ARBA00006484"/>
    </source>
</evidence>
<dbReference type="SUPFAM" id="SSF47336">
    <property type="entry name" value="ACP-like"/>
    <property type="match status" value="1"/>
</dbReference>
<dbReference type="Gene3D" id="3.40.50.1820">
    <property type="entry name" value="alpha/beta hydrolase"/>
    <property type="match status" value="1"/>
</dbReference>
<dbReference type="GO" id="GO:0004312">
    <property type="term" value="F:fatty acid synthase activity"/>
    <property type="evidence" value="ECO:0007669"/>
    <property type="project" value="TreeGrafter"/>
</dbReference>
<dbReference type="SMART" id="SM00823">
    <property type="entry name" value="PKS_PP"/>
    <property type="match status" value="1"/>
</dbReference>
<dbReference type="InterPro" id="IPR014043">
    <property type="entry name" value="Acyl_transferase_dom"/>
</dbReference>
<feature type="domain" description="Ketosynthase family 3 (KS3)" evidence="12">
    <location>
        <begin position="38"/>
        <end position="464"/>
    </location>
</feature>
<dbReference type="UniPathway" id="UPA00094"/>
<evidence type="ECO:0000313" key="15">
    <source>
        <dbReference type="Proteomes" id="UP000050564"/>
    </source>
</evidence>
<dbReference type="PROSITE" id="PS50075">
    <property type="entry name" value="CARRIER"/>
    <property type="match status" value="1"/>
</dbReference>
<dbReference type="InterPro" id="IPR029058">
    <property type="entry name" value="AB_hydrolase_fold"/>
</dbReference>
<dbReference type="GO" id="GO:0031177">
    <property type="term" value="F:phosphopantetheine binding"/>
    <property type="evidence" value="ECO:0007669"/>
    <property type="project" value="InterPro"/>
</dbReference>
<evidence type="ECO:0000256" key="1">
    <source>
        <dbReference type="ARBA" id="ARBA00004792"/>
    </source>
</evidence>
<protein>
    <submittedName>
        <fullName evidence="14">Coronafacic acid polyketide synthetase II</fullName>
    </submittedName>
</protein>
<dbReference type="InterPro" id="IPR049551">
    <property type="entry name" value="PKS_DH_C"/>
</dbReference>